<accession>A0A852W414</accession>
<organism evidence="2 3">
    <name type="scientific">Pseudonocardia alni</name>
    <name type="common">Amycolata alni</name>
    <dbReference type="NCBI Taxonomy" id="33907"/>
    <lineage>
        <taxon>Bacteria</taxon>
        <taxon>Bacillati</taxon>
        <taxon>Actinomycetota</taxon>
        <taxon>Actinomycetes</taxon>
        <taxon>Pseudonocardiales</taxon>
        <taxon>Pseudonocardiaceae</taxon>
        <taxon>Pseudonocardia</taxon>
    </lineage>
</organism>
<comment type="caution">
    <text evidence="2">The sequence shown here is derived from an EMBL/GenBank/DDBJ whole genome shotgun (WGS) entry which is preliminary data.</text>
</comment>
<name>A0A852W414_PSEA5</name>
<evidence type="ECO:0000313" key="2">
    <source>
        <dbReference type="EMBL" id="NYG03858.1"/>
    </source>
</evidence>
<dbReference type="GeneID" id="98053836"/>
<protein>
    <recommendedName>
        <fullName evidence="4">ATP synthase protein I</fullName>
    </recommendedName>
</protein>
<feature type="transmembrane region" description="Helical" evidence="1">
    <location>
        <begin position="34"/>
        <end position="55"/>
    </location>
</feature>
<keyword evidence="1" id="KW-0812">Transmembrane</keyword>
<evidence type="ECO:0000256" key="1">
    <source>
        <dbReference type="SAM" id="Phobius"/>
    </source>
</evidence>
<feature type="transmembrane region" description="Helical" evidence="1">
    <location>
        <begin position="121"/>
        <end position="141"/>
    </location>
</feature>
<dbReference type="Proteomes" id="UP000549695">
    <property type="component" value="Unassembled WGS sequence"/>
</dbReference>
<dbReference type="AlphaFoldDB" id="A0A852W414"/>
<dbReference type="RefSeq" id="WP_179761944.1">
    <property type="nucleotide sequence ID" value="NZ_BAAAJZ010000003.1"/>
</dbReference>
<feature type="transmembrane region" description="Helical" evidence="1">
    <location>
        <begin position="61"/>
        <end position="80"/>
    </location>
</feature>
<feature type="transmembrane region" description="Helical" evidence="1">
    <location>
        <begin position="92"/>
        <end position="115"/>
    </location>
</feature>
<keyword evidence="3" id="KW-1185">Reference proteome</keyword>
<gene>
    <name evidence="2" type="ORF">HDA37_004143</name>
</gene>
<proteinExistence type="predicted"/>
<keyword evidence="1" id="KW-1133">Transmembrane helix</keyword>
<evidence type="ECO:0000313" key="3">
    <source>
        <dbReference type="Proteomes" id="UP000549695"/>
    </source>
</evidence>
<sequence>MWRWDRWGTVEYDGPALGQAQVVRRLSGSMARGAALVGAATTVVCAVGGIVAAGVPGLSAAALGGLLATGSALLTPVLMLRTTHLEPGAVMLAAFGGLAMKAIILLLALFTLGGAPGLHRMSLAVTMLVVFITTTAAEAWAGQKLQILIGTDPGSTDA</sequence>
<dbReference type="EMBL" id="JACCCZ010000001">
    <property type="protein sequence ID" value="NYG03858.1"/>
    <property type="molecule type" value="Genomic_DNA"/>
</dbReference>
<keyword evidence="1" id="KW-0472">Membrane</keyword>
<reference evidence="2 3" key="1">
    <citation type="submission" date="2020-07" db="EMBL/GenBank/DDBJ databases">
        <title>Sequencing the genomes of 1000 actinobacteria strains.</title>
        <authorList>
            <person name="Klenk H.-P."/>
        </authorList>
    </citation>
    <scope>NUCLEOTIDE SEQUENCE [LARGE SCALE GENOMIC DNA]</scope>
    <source>
        <strain evidence="2 3">DSM 44749</strain>
    </source>
</reference>
<evidence type="ECO:0008006" key="4">
    <source>
        <dbReference type="Google" id="ProtNLM"/>
    </source>
</evidence>